<dbReference type="EMBL" id="CP001140">
    <property type="protein sequence ID" value="ACL11645.1"/>
    <property type="molecule type" value="Genomic_DNA"/>
</dbReference>
<evidence type="ECO:0000256" key="5">
    <source>
        <dbReference type="ARBA" id="ARBA00022490"/>
    </source>
</evidence>
<dbReference type="InterPro" id="IPR012713">
    <property type="entry name" value="PfdB"/>
</dbReference>
<dbReference type="InterPro" id="IPR002777">
    <property type="entry name" value="PFD_beta-like"/>
</dbReference>
<dbReference type="RefSeq" id="WP_012608986.1">
    <property type="nucleotide sequence ID" value="NC_011766.1"/>
</dbReference>
<comment type="function">
    <text evidence="7 9">Molecular chaperone capable of stabilizing a range of proteins. Seems to fulfill an ATP-independent, HSP70-like function in archaeal de novo protein folding.</text>
</comment>
<dbReference type="GO" id="GO:0051082">
    <property type="term" value="F:unfolded protein binding"/>
    <property type="evidence" value="ECO:0007669"/>
    <property type="project" value="UniProtKB-UniRule"/>
</dbReference>
<evidence type="ECO:0000256" key="3">
    <source>
        <dbReference type="ARBA" id="ARBA00011716"/>
    </source>
</evidence>
<accession>B8D6B4</accession>
<comment type="subunit">
    <text evidence="3 9">Heterohexamer of two alpha and four beta subunits.</text>
</comment>
<dbReference type="NCBIfam" id="TIGR02338">
    <property type="entry name" value="gimC_beta"/>
    <property type="match status" value="1"/>
</dbReference>
<evidence type="ECO:0000256" key="2">
    <source>
        <dbReference type="ARBA" id="ARBA00008045"/>
    </source>
</evidence>
<evidence type="ECO:0000256" key="10">
    <source>
        <dbReference type="SAM" id="Coils"/>
    </source>
</evidence>
<dbReference type="HAMAP" id="MF_00307">
    <property type="entry name" value="PfdB"/>
    <property type="match status" value="1"/>
</dbReference>
<dbReference type="Pfam" id="PF01920">
    <property type="entry name" value="Prefoldin_2"/>
    <property type="match status" value="1"/>
</dbReference>
<evidence type="ECO:0000256" key="6">
    <source>
        <dbReference type="ARBA" id="ARBA00023186"/>
    </source>
</evidence>
<evidence type="ECO:0000313" key="11">
    <source>
        <dbReference type="EMBL" id="ACL11645.1"/>
    </source>
</evidence>
<evidence type="ECO:0000256" key="8">
    <source>
        <dbReference type="ARBA" id="ARBA00033461"/>
    </source>
</evidence>
<reference evidence="11 12" key="1">
    <citation type="journal article" date="2009" name="J. Bacteriol.">
        <title>Complete genome sequence of the anaerobic, protein-degrading hyperthermophilic crenarchaeon Desulfurococcus kamchatkensis.</title>
        <authorList>
            <person name="Ravin N.V."/>
            <person name="Mardanov A.V."/>
            <person name="Beletsky A.V."/>
            <person name="Kublanov I.V."/>
            <person name="Kolganova T.V."/>
            <person name="Lebedinsky A.V."/>
            <person name="Chernyh N.A."/>
            <person name="Bonch-Osmolovskaya E.A."/>
            <person name="Skryabin K.G."/>
        </authorList>
    </citation>
    <scope>NUCLEOTIDE SEQUENCE [LARGE SCALE GENOMIC DNA]</scope>
    <source>
        <strain evidence="12">DSM 18924 / JCM 16383 / VKM B-2413 / 1221n</strain>
    </source>
</reference>
<dbReference type="InterPro" id="IPR009053">
    <property type="entry name" value="Prefoldin"/>
</dbReference>
<evidence type="ECO:0000256" key="1">
    <source>
        <dbReference type="ARBA" id="ARBA00004496"/>
    </source>
</evidence>
<dbReference type="STRING" id="490899.DKAM_1319"/>
<dbReference type="GeneID" id="7171373"/>
<evidence type="ECO:0000256" key="7">
    <source>
        <dbReference type="ARBA" id="ARBA00025077"/>
    </source>
</evidence>
<comment type="similarity">
    <text evidence="2 9">Belongs to the prefoldin subunit beta family.</text>
</comment>
<dbReference type="Gene3D" id="1.10.287.370">
    <property type="match status" value="1"/>
</dbReference>
<dbReference type="GO" id="GO:0005737">
    <property type="term" value="C:cytoplasm"/>
    <property type="evidence" value="ECO:0007669"/>
    <property type="project" value="UniProtKB-SubCell"/>
</dbReference>
<dbReference type="SUPFAM" id="SSF46579">
    <property type="entry name" value="Prefoldin"/>
    <property type="match status" value="1"/>
</dbReference>
<dbReference type="eggNOG" id="arCOG01342">
    <property type="taxonomic scope" value="Archaea"/>
</dbReference>
<sequence length="121" mass="14126">MSEKTLPPEVQQLLIQYQTLREHQARIDAELKMVEAELSDVENVMDTLKNVDDSTELYKVVGHVIVKKNKADIVKELEERKELLVVKRDKYRKQLEFLNKQVNELEGRIKEALSKHGLSIE</sequence>
<keyword evidence="10" id="KW-0175">Coiled coil</keyword>
<dbReference type="HOGENOM" id="CLU_131909_2_1_2"/>
<dbReference type="GO" id="GO:0016272">
    <property type="term" value="C:prefoldin complex"/>
    <property type="evidence" value="ECO:0007669"/>
    <property type="project" value="UniProtKB-UniRule"/>
</dbReference>
<name>B8D6B4_DESA1</name>
<dbReference type="KEGG" id="dka:DKAM_1319"/>
<protein>
    <recommendedName>
        <fullName evidence="4 9">Prefoldin subunit beta</fullName>
    </recommendedName>
    <alternativeName>
        <fullName evidence="8 9">GimC subunit beta</fullName>
    </alternativeName>
</protein>
<dbReference type="AlphaFoldDB" id="B8D6B4"/>
<evidence type="ECO:0000256" key="9">
    <source>
        <dbReference type="HAMAP-Rule" id="MF_00307"/>
    </source>
</evidence>
<keyword evidence="6 9" id="KW-0143">Chaperone</keyword>
<proteinExistence type="inferred from homology"/>
<feature type="coiled-coil region" evidence="10">
    <location>
        <begin position="31"/>
        <end position="115"/>
    </location>
</feature>
<evidence type="ECO:0000256" key="4">
    <source>
        <dbReference type="ARBA" id="ARBA00016304"/>
    </source>
</evidence>
<evidence type="ECO:0000313" key="12">
    <source>
        <dbReference type="Proteomes" id="UP000006903"/>
    </source>
</evidence>
<organism evidence="11 12">
    <name type="scientific">Desulfurococcus amylolyticus (strain DSM 18924 / JCM 16383 / VKM B-2413 / 1221n)</name>
    <name type="common">Desulfurococcus kamchatkensis</name>
    <dbReference type="NCBI Taxonomy" id="490899"/>
    <lineage>
        <taxon>Archaea</taxon>
        <taxon>Thermoproteota</taxon>
        <taxon>Thermoprotei</taxon>
        <taxon>Desulfurococcales</taxon>
        <taxon>Desulfurococcaceae</taxon>
        <taxon>Desulfurococcus</taxon>
    </lineage>
</organism>
<dbReference type="Proteomes" id="UP000006903">
    <property type="component" value="Chromosome"/>
</dbReference>
<gene>
    <name evidence="9" type="primary">pfdB</name>
    <name evidence="11" type="ordered locus">DKAM_1319</name>
</gene>
<keyword evidence="5 9" id="KW-0963">Cytoplasm</keyword>
<comment type="subcellular location">
    <subcellularLocation>
        <location evidence="1 9">Cytoplasm</location>
    </subcellularLocation>
</comment>
<dbReference type="GO" id="GO:0006457">
    <property type="term" value="P:protein folding"/>
    <property type="evidence" value="ECO:0007669"/>
    <property type="project" value="UniProtKB-UniRule"/>
</dbReference>